<feature type="chain" id="PRO_5003302233" evidence="1">
    <location>
        <begin position="25"/>
        <end position="485"/>
    </location>
</feature>
<feature type="signal peptide" evidence="1">
    <location>
        <begin position="1"/>
        <end position="24"/>
    </location>
</feature>
<dbReference type="RefSeq" id="WP_008626333.1">
    <property type="nucleotide sequence ID" value="NZ_GL883836.1"/>
</dbReference>
<keyword evidence="4" id="KW-1185">Reference proteome</keyword>
<dbReference type="eggNOG" id="COG4771">
    <property type="taxonomic scope" value="Bacteria"/>
</dbReference>
<dbReference type="HOGENOM" id="CLU_032295_0_0_10"/>
<name>F3QSZ5_9BACT</name>
<reference evidence="3 4" key="1">
    <citation type="submission" date="2011-02" db="EMBL/GenBank/DDBJ databases">
        <authorList>
            <person name="Weinstock G."/>
            <person name="Sodergren E."/>
            <person name="Clifton S."/>
            <person name="Fulton L."/>
            <person name="Fulton B."/>
            <person name="Courtney L."/>
            <person name="Fronick C."/>
            <person name="Harrison M."/>
            <person name="Strong C."/>
            <person name="Farmer C."/>
            <person name="Delahaunty K."/>
            <person name="Markovic C."/>
            <person name="Hall O."/>
            <person name="Minx P."/>
            <person name="Tomlinson C."/>
            <person name="Mitreva M."/>
            <person name="Hou S."/>
            <person name="Chen J."/>
            <person name="Wollam A."/>
            <person name="Pepin K.H."/>
            <person name="Johnson M."/>
            <person name="Bhonagiri V."/>
            <person name="Zhang X."/>
            <person name="Suruliraj S."/>
            <person name="Warren W."/>
            <person name="Chinwalla A."/>
            <person name="Mardis E.R."/>
            <person name="Wilson R.K."/>
        </authorList>
    </citation>
    <scope>NUCLEOTIDE SEQUENCE [LARGE SCALE GENOMIC DNA]</scope>
    <source>
        <strain evidence="3 4">YIT 11841</strain>
    </source>
</reference>
<accession>F3QSZ5</accession>
<evidence type="ECO:0000256" key="1">
    <source>
        <dbReference type="SAM" id="SignalP"/>
    </source>
</evidence>
<dbReference type="InterPro" id="IPR043781">
    <property type="entry name" value="DUF5723"/>
</dbReference>
<keyword evidence="1" id="KW-0732">Signal</keyword>
<dbReference type="Pfam" id="PF18990">
    <property type="entry name" value="DUF5723"/>
    <property type="match status" value="1"/>
</dbReference>
<dbReference type="Proteomes" id="UP000005546">
    <property type="component" value="Unassembled WGS sequence"/>
</dbReference>
<dbReference type="EMBL" id="AFBR01000034">
    <property type="protein sequence ID" value="EGG55004.1"/>
    <property type="molecule type" value="Genomic_DNA"/>
</dbReference>
<comment type="caution">
    <text evidence="3">The sequence shown here is derived from an EMBL/GenBank/DDBJ whole genome shotgun (WGS) entry which is preliminary data.</text>
</comment>
<evidence type="ECO:0000259" key="2">
    <source>
        <dbReference type="Pfam" id="PF18990"/>
    </source>
</evidence>
<evidence type="ECO:0000313" key="3">
    <source>
        <dbReference type="EMBL" id="EGG55004.1"/>
    </source>
</evidence>
<protein>
    <submittedName>
        <fullName evidence="3">Conserved domain protein</fullName>
    </submittedName>
</protein>
<dbReference type="AlphaFoldDB" id="F3QSZ5"/>
<dbReference type="OrthoDB" id="1489601at2"/>
<dbReference type="STRING" id="762982.HMPREF9442_01310"/>
<proteinExistence type="predicted"/>
<organism evidence="3 4">
    <name type="scientific">Paraprevotella xylaniphila YIT 11841</name>
    <dbReference type="NCBI Taxonomy" id="762982"/>
    <lineage>
        <taxon>Bacteria</taxon>
        <taxon>Pseudomonadati</taxon>
        <taxon>Bacteroidota</taxon>
        <taxon>Bacteroidia</taxon>
        <taxon>Bacteroidales</taxon>
        <taxon>Prevotellaceae</taxon>
        <taxon>Paraprevotella</taxon>
    </lineage>
</organism>
<gene>
    <name evidence="3" type="ORF">HMPREF9442_01310</name>
</gene>
<sequence length="485" mass="53819">MKRRNKIAAALLFAVSLPTVSTLAQNSLRSAYFLEGYTYRHQMNPAFANERNYISMPLIPLGNFNVGLQSTVGVKDFIHKLPDGSLTTFLNDHVDAGEFLDGLKNRNRLNLDLDMTILSFGFHKWGGFNTFDLSVKSGTRMNLPKDLFEFAKVGMANGNSEYTLEDMGIYSNNYAEIAFGHSRKIMDKLTVGAKVKFLLGIYNADFHVNDMKLTLTDDKWAVSGNGEFSSVGIVDIPTKTKLKDVVDENTGAVVGQKEEEELDFDNIETGNAIGGFGMAFDFGATYQLREDLELSMAVLDLGWISYKNATQATMAAEPWEFDGFHDIPFDSDKAAPGMSIEDQIDNLTDDLEDLFQMKAQGTKKHTRALGATLNIGALYTFPYYDKLKFGFLESTRINGRYSWSEGRFSANVAPVKCFDASISYAISSFGSSFGWVANYHGKGFSLFLGSNHQFFKVTPQFIPVGNANMNISIGINFPFGDIKSL</sequence>
<evidence type="ECO:0000313" key="4">
    <source>
        <dbReference type="Proteomes" id="UP000005546"/>
    </source>
</evidence>
<feature type="domain" description="DUF5723" evidence="2">
    <location>
        <begin position="45"/>
        <end position="451"/>
    </location>
</feature>